<dbReference type="AlphaFoldDB" id="A0A2K3ML71"/>
<comment type="caution">
    <text evidence="1">The sequence shown here is derived from an EMBL/GenBank/DDBJ whole genome shotgun (WGS) entry which is preliminary data.</text>
</comment>
<evidence type="ECO:0000313" key="2">
    <source>
        <dbReference type="Proteomes" id="UP000236291"/>
    </source>
</evidence>
<gene>
    <name evidence="1" type="ORF">L195_g047663</name>
</gene>
<feature type="non-terminal residue" evidence="1">
    <location>
        <position position="1"/>
    </location>
</feature>
<accession>A0A2K3ML71</accession>
<sequence>TSIRRAVFSSSNGRHNNFCAQVKRDSVNGGAPFTAEEIGLVEGHLGAVGWLQFAPAGLKTILSSPSVDIDGSLGITLLVMFLS</sequence>
<organism evidence="1 2">
    <name type="scientific">Trifolium pratense</name>
    <name type="common">Red clover</name>
    <dbReference type="NCBI Taxonomy" id="57577"/>
    <lineage>
        <taxon>Eukaryota</taxon>
        <taxon>Viridiplantae</taxon>
        <taxon>Streptophyta</taxon>
        <taxon>Embryophyta</taxon>
        <taxon>Tracheophyta</taxon>
        <taxon>Spermatophyta</taxon>
        <taxon>Magnoliopsida</taxon>
        <taxon>eudicotyledons</taxon>
        <taxon>Gunneridae</taxon>
        <taxon>Pentapetalae</taxon>
        <taxon>rosids</taxon>
        <taxon>fabids</taxon>
        <taxon>Fabales</taxon>
        <taxon>Fabaceae</taxon>
        <taxon>Papilionoideae</taxon>
        <taxon>50 kb inversion clade</taxon>
        <taxon>NPAAA clade</taxon>
        <taxon>Hologalegina</taxon>
        <taxon>IRL clade</taxon>
        <taxon>Trifolieae</taxon>
        <taxon>Trifolium</taxon>
    </lineage>
</organism>
<evidence type="ECO:0000313" key="1">
    <source>
        <dbReference type="EMBL" id="PNX91532.1"/>
    </source>
</evidence>
<reference evidence="1 2" key="1">
    <citation type="journal article" date="2014" name="Am. J. Bot.">
        <title>Genome assembly and annotation for red clover (Trifolium pratense; Fabaceae).</title>
        <authorList>
            <person name="Istvanek J."/>
            <person name="Jaros M."/>
            <person name="Krenek A."/>
            <person name="Repkova J."/>
        </authorList>
    </citation>
    <scope>NUCLEOTIDE SEQUENCE [LARGE SCALE GENOMIC DNA]</scope>
    <source>
        <strain evidence="2">cv. Tatra</strain>
        <tissue evidence="1">Young leaves</tissue>
    </source>
</reference>
<dbReference type="Proteomes" id="UP000236291">
    <property type="component" value="Unassembled WGS sequence"/>
</dbReference>
<proteinExistence type="predicted"/>
<protein>
    <submittedName>
        <fullName evidence="1">Uncharacterized protein</fullName>
    </submittedName>
</protein>
<name>A0A2K3ML71_TRIPR</name>
<dbReference type="EMBL" id="ASHM01066550">
    <property type="protein sequence ID" value="PNX91532.1"/>
    <property type="molecule type" value="Genomic_DNA"/>
</dbReference>
<reference evidence="1 2" key="2">
    <citation type="journal article" date="2017" name="Front. Plant Sci.">
        <title>Gene Classification and Mining of Molecular Markers Useful in Red Clover (Trifolium pratense) Breeding.</title>
        <authorList>
            <person name="Istvanek J."/>
            <person name="Dluhosova J."/>
            <person name="Dluhos P."/>
            <person name="Patkova L."/>
            <person name="Nedelnik J."/>
            <person name="Repkova J."/>
        </authorList>
    </citation>
    <scope>NUCLEOTIDE SEQUENCE [LARGE SCALE GENOMIC DNA]</scope>
    <source>
        <strain evidence="2">cv. Tatra</strain>
        <tissue evidence="1">Young leaves</tissue>
    </source>
</reference>